<dbReference type="InterPro" id="IPR050439">
    <property type="entry name" value="ADAMTS_ADAMTS-like"/>
</dbReference>
<feature type="disulfide bond" evidence="11">
    <location>
        <begin position="630"/>
        <end position="661"/>
    </location>
</feature>
<dbReference type="Gene3D" id="3.40.1620.60">
    <property type="match status" value="1"/>
</dbReference>
<keyword evidence="8 11" id="KW-1015">Disulfide bond</keyword>
<reference evidence="15 16" key="1">
    <citation type="journal article" date="2017" name="Gigascience">
        <title>Genome sequence of the small brown planthopper, Laodelphax striatellus.</title>
        <authorList>
            <person name="Zhu J."/>
            <person name="Jiang F."/>
            <person name="Wang X."/>
            <person name="Yang P."/>
            <person name="Bao Y."/>
            <person name="Zhao W."/>
            <person name="Wang W."/>
            <person name="Lu H."/>
            <person name="Wang Q."/>
            <person name="Cui N."/>
            <person name="Li J."/>
            <person name="Chen X."/>
            <person name="Luo L."/>
            <person name="Yu J."/>
            <person name="Kang L."/>
            <person name="Cui F."/>
        </authorList>
    </citation>
    <scope>NUCLEOTIDE SEQUENCE [LARGE SCALE GENOMIC DNA]</scope>
    <source>
        <strain evidence="15">Lst14</strain>
    </source>
</reference>
<dbReference type="GO" id="GO:0004222">
    <property type="term" value="F:metalloendopeptidase activity"/>
    <property type="evidence" value="ECO:0007669"/>
    <property type="project" value="InterPro"/>
</dbReference>
<dbReference type="InterPro" id="IPR013273">
    <property type="entry name" value="ADAMTS/ADAMTS-like"/>
</dbReference>
<feature type="disulfide bond" evidence="11">
    <location>
        <begin position="708"/>
        <end position="720"/>
    </location>
</feature>
<keyword evidence="7" id="KW-0482">Metalloprotease</keyword>
<organism evidence="15 16">
    <name type="scientific">Laodelphax striatellus</name>
    <name type="common">Small brown planthopper</name>
    <name type="synonym">Delphax striatella</name>
    <dbReference type="NCBI Taxonomy" id="195883"/>
    <lineage>
        <taxon>Eukaryota</taxon>
        <taxon>Metazoa</taxon>
        <taxon>Ecdysozoa</taxon>
        <taxon>Arthropoda</taxon>
        <taxon>Hexapoda</taxon>
        <taxon>Insecta</taxon>
        <taxon>Pterygota</taxon>
        <taxon>Neoptera</taxon>
        <taxon>Paraneoptera</taxon>
        <taxon>Hemiptera</taxon>
        <taxon>Auchenorrhyncha</taxon>
        <taxon>Fulgoroidea</taxon>
        <taxon>Delphacidae</taxon>
        <taxon>Criomorphinae</taxon>
        <taxon>Laodelphax</taxon>
    </lineage>
</organism>
<comment type="caution">
    <text evidence="15">The sequence shown here is derived from an EMBL/GenBank/DDBJ whole genome shotgun (WGS) entry which is preliminary data.</text>
</comment>
<dbReference type="InterPro" id="IPR010294">
    <property type="entry name" value="ADAMTS_spacer1"/>
</dbReference>
<dbReference type="Proteomes" id="UP000291343">
    <property type="component" value="Unassembled WGS sequence"/>
</dbReference>
<feature type="disulfide bond" evidence="11">
    <location>
        <begin position="543"/>
        <end position="569"/>
    </location>
</feature>
<feature type="binding site" evidence="10 12">
    <location>
        <position position="535"/>
    </location>
    <ligand>
        <name>Zn(2+)</name>
        <dbReference type="ChEBI" id="CHEBI:29105"/>
        <note>catalytic</note>
    </ligand>
</feature>
<name>A0A482XF08_LAOST</name>
<dbReference type="InterPro" id="IPR024079">
    <property type="entry name" value="MetalloPept_cat_dom_sf"/>
</dbReference>
<feature type="compositionally biased region" description="Basic and acidic residues" evidence="13">
    <location>
        <begin position="1327"/>
        <end position="1342"/>
    </location>
</feature>
<evidence type="ECO:0000256" key="2">
    <source>
        <dbReference type="ARBA" id="ARBA00022525"/>
    </source>
</evidence>
<dbReference type="Pfam" id="PF01421">
    <property type="entry name" value="Reprolysin"/>
    <property type="match status" value="1"/>
</dbReference>
<sequence>MQLYFVNYAPIIYTIFNFHVYLVCTSPLDDFFPYNSLTEDMRKAGFGDGIRDFNFIVPKKLTADDSELSHFYKIEAYETSKRRKRASVEHSPKYLLPLGNKDHSEELELQIELKPNVELAPRSLLIERFDNESMLDVGRAKLRQLGDHRCYFVGHVTGQPGSTAALSACGRGLLGAVQLRDDRFYIQPLTTREANEGKPVHIVYRKKSRNNGGKQTHCLVKDPIAKELDNKEESLLNENLIITKSKTVDLYNFEKLFVDELSKNGFEFENNEIFEKQRESSKLHPTSNRRKRRDVEISEIQNQEEIYSHDVSTLDGDSLKLNSTLSCDEPMNLDLQDRDLFKDENSLNKTVRTGRSCGGIAPSKACDIVPKKRKIEPVYDIRVLIVVSKHFCEQFDTFDVETLILTMMNIVHVHFHDASIGQLFYVKVVRIIYVEYNLEELDERKHSLEELFANFCQFQERVNPLLLTHPNRHDIAIFLTQSALHNSCGNPPVYGVTYSKSVCREDKKCILVTNYGLLTANIITHALGHSLGAVHDDGAEDNCQSRAEDGSNYLMAPAITYSAASWSQCSRRAISRFVWHHASKCLLAYTKPVNFRWTRELLPGQIYTASQQCTLNYRMQTLACFNGDFCRRLYCKMNEHECVSNGEPPADGTYCAKNMWCVKGECRWKGASGAESSPEINGGWSDWSDWSPCSRHCGLGVQRANRYCNNPPPAKGGKICAGRRTRYRVCNQHVPCPISDPSFRDEQCQLTAPSDDGAGGPRTDWHEWSDGGVEDVGCALVCESFTGVVAVRDVPAANGSPCRPGTNDVCIRGQCVPVGCDWVLGSRTRRDACGVCRGGGTACKIIQGCYTERNGTGYVPFLKVPRGSAMIYVRQMKPSDAMLAVSSSNAGDFYLNGPSTEDDTSSPAMSRRFELAGAPAIYKSKAGMERLFIDGTVQEDLIFFLKFGNEGNPGVRYQLAVNRDKNSVFEPSYSWRFIEWEPCSNPCGGGYQVAEPVCVEDTNGMVDDLYCPEDQRPLPITRLCNSFPCKPRWWTGPWSKCFKHSNKRIKRRIVLCVLMQGATSPTFKIIPDSQCACKPKPPCLKLCKNKSGSNVEGPCPDEEDTLQSNYIQNPRYRQEQILMEGINRGVNNEWNKRVSNFHRNVNFDNQQSLTFEQTPSHQNLENDDYESIEQTMNPNDSLFTEQTMEDDLLREDSQLNSSHLLHRSDPGLSISDGLIIEGNFDTLEDNSVDEYGRISDEIHENLKRRKKSYKSKNKKTETSNDEEIFDQFFLDADDRESSTANTVESAMKHSTIQDDFYVRSTTANARVKDSIKRKHVNKSEITSVREENPPPHLKSKELKKLTSTPQGTLYGLLLTNKLGQPPTLKITKSHSNSAVLSKEKNTEPHSVVPDKNQFVQHNDTIRFVQHNKNRTVLVTTELIEVVASKEKQKIEAPVALPKEKQEIEAPVALPKQKQEMEAPAPKEKPEIVVAPARRTEATPCRTTEAAPCMGYRSDRCDPTCKCRVTTCRQPDLCFPTAAPDTPKKICHEIIENDMSSFLLFRAPIACERSINSYSDGMYEGDGLLSMLPVVNETCPIILKGDAALKYLEDRRSCVSGPIQQSNLHNII</sequence>
<dbReference type="InterPro" id="IPR041645">
    <property type="entry name" value="ADAMTS_CR_2"/>
</dbReference>
<evidence type="ECO:0000313" key="16">
    <source>
        <dbReference type="Proteomes" id="UP000291343"/>
    </source>
</evidence>
<dbReference type="GO" id="GO:0031012">
    <property type="term" value="C:extracellular matrix"/>
    <property type="evidence" value="ECO:0007669"/>
    <property type="project" value="TreeGrafter"/>
</dbReference>
<feature type="disulfide bond" evidence="11">
    <location>
        <begin position="655"/>
        <end position="666"/>
    </location>
</feature>
<feature type="region of interest" description="Disordered" evidence="13">
    <location>
        <begin position="1321"/>
        <end position="1342"/>
    </location>
</feature>
<dbReference type="Pfam" id="PF19030">
    <property type="entry name" value="TSP1_ADAMTS"/>
    <property type="match status" value="1"/>
</dbReference>
<dbReference type="SMR" id="A0A482XF08"/>
<comment type="cofactor">
    <cofactor evidence="10">
        <name>Zn(2+)</name>
        <dbReference type="ChEBI" id="CHEBI:29105"/>
    </cofactor>
    <text evidence="10">Binds 1 zinc ion per subunit.</text>
</comment>
<evidence type="ECO:0000256" key="13">
    <source>
        <dbReference type="SAM" id="MobiDB-lite"/>
    </source>
</evidence>
<feature type="binding site" evidence="10">
    <location>
        <position position="474"/>
    </location>
    <ligand>
        <name>Ca(2+)</name>
        <dbReference type="ChEBI" id="CHEBI:29108"/>
        <label>1</label>
    </ligand>
</feature>
<feature type="disulfide bond" evidence="11">
    <location>
        <begin position="613"/>
        <end position="635"/>
    </location>
</feature>
<evidence type="ECO:0000256" key="7">
    <source>
        <dbReference type="ARBA" id="ARBA00023049"/>
    </source>
</evidence>
<evidence type="ECO:0000256" key="8">
    <source>
        <dbReference type="ARBA" id="ARBA00023157"/>
    </source>
</evidence>
<evidence type="ECO:0000313" key="15">
    <source>
        <dbReference type="EMBL" id="RZF44317.1"/>
    </source>
</evidence>
<gene>
    <name evidence="15" type="ORF">LSTR_LSTR006867</name>
</gene>
<keyword evidence="3" id="KW-0645">Protease</keyword>
<dbReference type="Gene3D" id="3.40.390.10">
    <property type="entry name" value="Collagenase (Catalytic Domain)"/>
    <property type="match status" value="1"/>
</dbReference>
<evidence type="ECO:0000256" key="11">
    <source>
        <dbReference type="PIRSR" id="PIRSR613273-3"/>
    </source>
</evidence>
<dbReference type="InterPro" id="IPR000884">
    <property type="entry name" value="TSP1_rpt"/>
</dbReference>
<dbReference type="SMART" id="SM00209">
    <property type="entry name" value="TSP1"/>
    <property type="match status" value="2"/>
</dbReference>
<evidence type="ECO:0000256" key="5">
    <source>
        <dbReference type="ARBA" id="ARBA00022801"/>
    </source>
</evidence>
<proteinExistence type="predicted"/>
<feature type="disulfide bond" evidence="11">
    <location>
        <begin position="456"/>
        <end position="509"/>
    </location>
</feature>
<dbReference type="Pfam" id="PF00090">
    <property type="entry name" value="TSP_1"/>
    <property type="match status" value="1"/>
</dbReference>
<feature type="binding site" evidence="10">
    <location>
        <position position="585"/>
    </location>
    <ligand>
        <name>Ca(2+)</name>
        <dbReference type="ChEBI" id="CHEBI:29108"/>
        <label>1</label>
    </ligand>
</feature>
<dbReference type="Pfam" id="PF05986">
    <property type="entry name" value="ADAMTS_spacer1"/>
    <property type="match status" value="1"/>
</dbReference>
<dbReference type="InterPro" id="IPR036383">
    <property type="entry name" value="TSP1_rpt_sf"/>
</dbReference>
<dbReference type="FunFam" id="2.20.100.10:FF:000001">
    <property type="entry name" value="semaphorin-5A isoform X1"/>
    <property type="match status" value="1"/>
</dbReference>
<dbReference type="SUPFAM" id="SSF55486">
    <property type="entry name" value="Metalloproteases ('zincins'), catalytic domain"/>
    <property type="match status" value="1"/>
</dbReference>
<protein>
    <recommendedName>
        <fullName evidence="14">Peptidase M12B domain-containing protein</fullName>
    </recommendedName>
</protein>
<feature type="disulfide bond" evidence="11">
    <location>
        <begin position="697"/>
        <end position="736"/>
    </location>
</feature>
<dbReference type="STRING" id="195883.A0A482XF08"/>
<dbReference type="PROSITE" id="PS50215">
    <property type="entry name" value="ADAM_MEPRO"/>
    <property type="match status" value="1"/>
</dbReference>
<evidence type="ECO:0000256" key="12">
    <source>
        <dbReference type="PROSITE-ProRule" id="PRU00276"/>
    </source>
</evidence>
<feature type="disulfide bond" evidence="11">
    <location>
        <begin position="693"/>
        <end position="730"/>
    </location>
</feature>
<evidence type="ECO:0000256" key="6">
    <source>
        <dbReference type="ARBA" id="ARBA00022833"/>
    </source>
</evidence>
<comment type="subcellular location">
    <subcellularLocation>
        <location evidence="1">Secreted</location>
    </subcellularLocation>
</comment>
<feature type="binding site" evidence="10 12">
    <location>
        <position position="525"/>
    </location>
    <ligand>
        <name>Zn(2+)</name>
        <dbReference type="ChEBI" id="CHEBI:29105"/>
        <note>catalytic</note>
    </ligand>
</feature>
<feature type="domain" description="Peptidase M12B" evidence="14">
    <location>
        <begin position="379"/>
        <end position="590"/>
    </location>
</feature>
<dbReference type="PROSITE" id="PS50092">
    <property type="entry name" value="TSP1"/>
    <property type="match status" value="2"/>
</dbReference>
<keyword evidence="9" id="KW-0325">Glycoprotein</keyword>
<dbReference type="Gene3D" id="2.20.100.10">
    <property type="entry name" value="Thrombospondin type-1 (TSP1) repeat"/>
    <property type="match status" value="2"/>
</dbReference>
<dbReference type="Pfam" id="PF17771">
    <property type="entry name" value="ADAMTS_CR_2"/>
    <property type="match status" value="1"/>
</dbReference>
<keyword evidence="5" id="KW-0378">Hydrolase</keyword>
<dbReference type="InterPro" id="IPR001590">
    <property type="entry name" value="Peptidase_M12B"/>
</dbReference>
<dbReference type="PRINTS" id="PR01857">
    <property type="entry name" value="ADAMTSFAMILY"/>
</dbReference>
<dbReference type="GO" id="GO:0005576">
    <property type="term" value="C:extracellular region"/>
    <property type="evidence" value="ECO:0007669"/>
    <property type="project" value="UniProtKB-SubCell"/>
</dbReference>
<keyword evidence="6 10" id="KW-0862">Zinc</keyword>
<dbReference type="GO" id="GO:0006508">
    <property type="term" value="P:proteolysis"/>
    <property type="evidence" value="ECO:0007669"/>
    <property type="project" value="UniProtKB-KW"/>
</dbReference>
<dbReference type="OrthoDB" id="6627912at2759"/>
<dbReference type="PANTHER" id="PTHR13723:SF200">
    <property type="entry name" value="ADAM METALLOPEPTIDASE WITH THROMBOSPONDIN TYPE 1 MOTIF B, ISOFORM B"/>
    <property type="match status" value="1"/>
</dbReference>
<keyword evidence="16" id="KW-1185">Reference proteome</keyword>
<feature type="disulfide bond" evidence="11">
    <location>
        <begin position="624"/>
        <end position="642"/>
    </location>
</feature>
<feature type="disulfide bond" evidence="11">
    <location>
        <begin position="503"/>
        <end position="585"/>
    </location>
</feature>
<dbReference type="PANTHER" id="PTHR13723">
    <property type="entry name" value="ADAMTS A DISINTEGRIN AND METALLOPROTEASE WITH THROMBOSPONDIN MOTIFS PROTEASE"/>
    <property type="match status" value="1"/>
</dbReference>
<dbReference type="InParanoid" id="A0A482XF08"/>
<keyword evidence="4 10" id="KW-0479">Metal-binding</keyword>
<feature type="binding site" evidence="10 12">
    <location>
        <position position="529"/>
    </location>
    <ligand>
        <name>Zn(2+)</name>
        <dbReference type="ChEBI" id="CHEBI:29105"/>
        <note>catalytic</note>
    </ligand>
</feature>
<dbReference type="GO" id="GO:0046872">
    <property type="term" value="F:metal ion binding"/>
    <property type="evidence" value="ECO:0007669"/>
    <property type="project" value="UniProtKB-KW"/>
</dbReference>
<evidence type="ECO:0000256" key="10">
    <source>
        <dbReference type="PIRSR" id="PIRSR613273-2"/>
    </source>
</evidence>
<comment type="caution">
    <text evidence="12">Lacks conserved residue(s) required for the propagation of feature annotation.</text>
</comment>
<dbReference type="SUPFAM" id="SSF82895">
    <property type="entry name" value="TSP-1 type 1 repeat"/>
    <property type="match status" value="2"/>
</dbReference>
<evidence type="ECO:0000256" key="1">
    <source>
        <dbReference type="ARBA" id="ARBA00004613"/>
    </source>
</evidence>
<keyword evidence="2" id="KW-0964">Secreted</keyword>
<dbReference type="Gene3D" id="2.60.120.830">
    <property type="match status" value="1"/>
</dbReference>
<evidence type="ECO:0000256" key="4">
    <source>
        <dbReference type="ARBA" id="ARBA00022723"/>
    </source>
</evidence>
<keyword evidence="10" id="KW-0106">Calcium</keyword>
<evidence type="ECO:0000256" key="9">
    <source>
        <dbReference type="ARBA" id="ARBA00023180"/>
    </source>
</evidence>
<evidence type="ECO:0000256" key="3">
    <source>
        <dbReference type="ARBA" id="ARBA00022670"/>
    </source>
</evidence>
<evidence type="ECO:0000259" key="14">
    <source>
        <dbReference type="PROSITE" id="PS50215"/>
    </source>
</evidence>
<accession>A0A482XF08</accession>
<dbReference type="GO" id="GO:0030198">
    <property type="term" value="P:extracellular matrix organization"/>
    <property type="evidence" value="ECO:0007669"/>
    <property type="project" value="InterPro"/>
</dbReference>
<dbReference type="EMBL" id="QKKF02011155">
    <property type="protein sequence ID" value="RZF44317.1"/>
    <property type="molecule type" value="Genomic_DNA"/>
</dbReference>